<dbReference type="EMBL" id="VITY01000022">
    <property type="protein sequence ID" value="TWB87292.1"/>
    <property type="molecule type" value="Genomic_DNA"/>
</dbReference>
<keyword evidence="2" id="KW-1185">Reference proteome</keyword>
<dbReference type="RefSeq" id="WP_146992754.1">
    <property type="nucleotide sequence ID" value="NZ_VITY01000022.1"/>
</dbReference>
<dbReference type="AlphaFoldDB" id="A0A560KVQ8"/>
<sequence>MEREHSTPERGPIGEIMQSQCHDLDARRDVARRALEQKLASVYRRRAAVDDLRFRVYYGLTSAVPVVVCCGSAS</sequence>
<gene>
    <name evidence="1" type="ORF">FBZ93_12273</name>
</gene>
<evidence type="ECO:0000313" key="1">
    <source>
        <dbReference type="EMBL" id="TWB87292.1"/>
    </source>
</evidence>
<organism evidence="1 2">
    <name type="scientific">Bradyrhizobium macuxiense</name>
    <dbReference type="NCBI Taxonomy" id="1755647"/>
    <lineage>
        <taxon>Bacteria</taxon>
        <taxon>Pseudomonadati</taxon>
        <taxon>Pseudomonadota</taxon>
        <taxon>Alphaproteobacteria</taxon>
        <taxon>Hyphomicrobiales</taxon>
        <taxon>Nitrobacteraceae</taxon>
        <taxon>Bradyrhizobium</taxon>
    </lineage>
</organism>
<comment type="caution">
    <text evidence="1">The sequence shown here is derived from an EMBL/GenBank/DDBJ whole genome shotgun (WGS) entry which is preliminary data.</text>
</comment>
<dbReference type="Proteomes" id="UP000321304">
    <property type="component" value="Unassembled WGS sequence"/>
</dbReference>
<accession>A0A560KVQ8</accession>
<name>A0A560KVQ8_9BRAD</name>
<protein>
    <submittedName>
        <fullName evidence="1">Uncharacterized protein</fullName>
    </submittedName>
</protein>
<reference evidence="1 2" key="1">
    <citation type="submission" date="2019-06" db="EMBL/GenBank/DDBJ databases">
        <title>Genomic Encyclopedia of Type Strains, Phase IV (KMG-V): Genome sequencing to study the core and pangenomes of soil and plant-associated prokaryotes.</title>
        <authorList>
            <person name="Whitman W."/>
        </authorList>
    </citation>
    <scope>NUCLEOTIDE SEQUENCE [LARGE SCALE GENOMIC DNA]</scope>
    <source>
        <strain evidence="1 2">BR 10355</strain>
    </source>
</reference>
<evidence type="ECO:0000313" key="2">
    <source>
        <dbReference type="Proteomes" id="UP000321304"/>
    </source>
</evidence>
<proteinExistence type="predicted"/>